<reference evidence="1" key="1">
    <citation type="submission" date="2022-03" db="EMBL/GenBank/DDBJ databases">
        <authorList>
            <person name="Alioto T."/>
            <person name="Alioto T."/>
            <person name="Gomez Garrido J."/>
        </authorList>
    </citation>
    <scope>NUCLEOTIDE SEQUENCE</scope>
</reference>
<organism evidence="1 2">
    <name type="scientific">Pelobates cultripes</name>
    <name type="common">Western spadefoot toad</name>
    <dbReference type="NCBI Taxonomy" id="61616"/>
    <lineage>
        <taxon>Eukaryota</taxon>
        <taxon>Metazoa</taxon>
        <taxon>Chordata</taxon>
        <taxon>Craniata</taxon>
        <taxon>Vertebrata</taxon>
        <taxon>Euteleostomi</taxon>
        <taxon>Amphibia</taxon>
        <taxon>Batrachia</taxon>
        <taxon>Anura</taxon>
        <taxon>Pelobatoidea</taxon>
        <taxon>Pelobatidae</taxon>
        <taxon>Pelobates</taxon>
    </lineage>
</organism>
<dbReference type="EMBL" id="OW240916">
    <property type="protein sequence ID" value="CAH2296359.1"/>
    <property type="molecule type" value="Genomic_DNA"/>
</dbReference>
<dbReference type="Proteomes" id="UP001295444">
    <property type="component" value="Chromosome 05"/>
</dbReference>
<protein>
    <recommendedName>
        <fullName evidence="3">Reverse transcriptase domain-containing protein</fullName>
    </recommendedName>
</protein>
<evidence type="ECO:0008006" key="3">
    <source>
        <dbReference type="Google" id="ProtNLM"/>
    </source>
</evidence>
<evidence type="ECO:0000313" key="1">
    <source>
        <dbReference type="EMBL" id="CAH2296359.1"/>
    </source>
</evidence>
<keyword evidence="2" id="KW-1185">Reference proteome</keyword>
<name>A0AAD1SBS2_PELCU</name>
<dbReference type="AlphaFoldDB" id="A0AAD1SBS2"/>
<proteinExistence type="predicted"/>
<dbReference type="PANTHER" id="PTHR21301:SF12">
    <property type="match status" value="1"/>
</dbReference>
<accession>A0AAD1SBS2</accession>
<evidence type="ECO:0000313" key="2">
    <source>
        <dbReference type="Proteomes" id="UP001295444"/>
    </source>
</evidence>
<gene>
    <name evidence="1" type="ORF">PECUL_23A040817</name>
</gene>
<sequence>MRCVLNESSYIRLPMEFTLELLQAVLTLNHFRFEQSWFQQISGPSMGAVMAPNYANRYMYCFERQHPLTPHADNIALYRHFIADMLIIWKGDENSINNIIDEINTFNTPIQLTITTDMECVNFLDVCI</sequence>
<dbReference type="PANTHER" id="PTHR21301">
    <property type="entry name" value="REVERSE TRANSCRIPTASE"/>
    <property type="match status" value="1"/>
</dbReference>